<dbReference type="HOGENOM" id="CLU_046670_2_2_9"/>
<dbReference type="RefSeq" id="WP_012103644.1">
    <property type="nucleotide sequence ID" value="NC_009706.1"/>
</dbReference>
<dbReference type="AlphaFoldDB" id="A5N2G7"/>
<evidence type="ECO:0000259" key="1">
    <source>
        <dbReference type="Pfam" id="PF10543"/>
    </source>
</evidence>
<dbReference type="STRING" id="431943.CKL_3310"/>
<keyword evidence="4" id="KW-1185">Reference proteome</keyword>
<dbReference type="Pfam" id="PF10552">
    <property type="entry name" value="ORF6C"/>
    <property type="match status" value="1"/>
</dbReference>
<evidence type="ECO:0000313" key="3">
    <source>
        <dbReference type="EMBL" id="EDK35313.1"/>
    </source>
</evidence>
<evidence type="ECO:0000313" key="4">
    <source>
        <dbReference type="Proteomes" id="UP000002411"/>
    </source>
</evidence>
<proteinExistence type="predicted"/>
<accession>A5N2G7</accession>
<feature type="domain" description="KilA-N DNA-binding" evidence="1">
    <location>
        <begin position="13"/>
        <end position="98"/>
    </location>
</feature>
<reference evidence="3 4" key="1">
    <citation type="journal article" date="2008" name="Proc. Natl. Acad. Sci. U.S.A.">
        <title>The genome of Clostridium kluyveri, a strict anaerobe with unique metabolic features.</title>
        <authorList>
            <person name="Seedorf H."/>
            <person name="Fricke W.F."/>
            <person name="Veith B."/>
            <person name="Brueggemann H."/>
            <person name="Liesegang H."/>
            <person name="Strittmatter A."/>
            <person name="Miethke M."/>
            <person name="Buckel W."/>
            <person name="Hinderberger J."/>
            <person name="Li F."/>
            <person name="Hagemeier C."/>
            <person name="Thauer R.K."/>
            <person name="Gottschalk G."/>
        </authorList>
    </citation>
    <scope>NUCLEOTIDE SEQUENCE [LARGE SCALE GENOMIC DNA]</scope>
    <source>
        <strain evidence="4">ATCC 8527 / DSM 555 / NCIMB 10680</strain>
    </source>
</reference>
<sequence length="255" mass="29809">MSNLVKIQNKDLSVKEFKGQRVVTFKDIDMLHERIEGTAKRNFNENKYEDDRKTERFINGVDYFIVTTSEKDEIRTLEIPNRGLTLITESGYLMLVKSFTDDLAWKVQRELVNSYFRGKEQKQLSPMEQLRLQYQVIEQHEEKINELDIKVESLALTMNISDGQAKTIQKLVNKRVKALCYGDESSAYMNTSIRKKVYSYIWRTLKDYLNVTVYHNILRKDYSSALKYINAITLQGALLREVQEANRATLGEKAI</sequence>
<dbReference type="KEGG" id="ckl:CKL_3310"/>
<name>A5N2G7_CLOK5</name>
<protein>
    <recommendedName>
        <fullName evidence="5">KilA-N DNA-binding domain-containing protein</fullName>
    </recommendedName>
</protein>
<dbReference type="eggNOG" id="COG3646">
    <property type="taxonomic scope" value="Bacteria"/>
</dbReference>
<dbReference type="InterPro" id="IPR018873">
    <property type="entry name" value="KilA-N_DNA-bd_domain"/>
</dbReference>
<feature type="domain" description="ORF6C" evidence="2">
    <location>
        <begin position="129"/>
        <end position="242"/>
    </location>
</feature>
<dbReference type="Proteomes" id="UP000002411">
    <property type="component" value="Chromosome"/>
</dbReference>
<gene>
    <name evidence="3" type="ordered locus">CKL_3310</name>
</gene>
<dbReference type="InterPro" id="IPR018878">
    <property type="entry name" value="ORF6C_dom"/>
</dbReference>
<evidence type="ECO:0008006" key="5">
    <source>
        <dbReference type="Google" id="ProtNLM"/>
    </source>
</evidence>
<dbReference type="EMBL" id="CP000673">
    <property type="protein sequence ID" value="EDK35313.1"/>
    <property type="molecule type" value="Genomic_DNA"/>
</dbReference>
<organism evidence="3 4">
    <name type="scientific">Clostridium kluyveri (strain ATCC 8527 / DSM 555 / NBRC 12016 / NCIMB 10680 / K1)</name>
    <dbReference type="NCBI Taxonomy" id="431943"/>
    <lineage>
        <taxon>Bacteria</taxon>
        <taxon>Bacillati</taxon>
        <taxon>Bacillota</taxon>
        <taxon>Clostridia</taxon>
        <taxon>Eubacteriales</taxon>
        <taxon>Clostridiaceae</taxon>
        <taxon>Clostridium</taxon>
    </lineage>
</organism>
<dbReference type="Pfam" id="PF10543">
    <property type="entry name" value="ORF6N"/>
    <property type="match status" value="1"/>
</dbReference>
<evidence type="ECO:0000259" key="2">
    <source>
        <dbReference type="Pfam" id="PF10552"/>
    </source>
</evidence>